<dbReference type="PANTHER" id="PTHR24050:SF28">
    <property type="entry name" value="UROMODULIN-LIKE"/>
    <property type="match status" value="1"/>
</dbReference>
<dbReference type="Gene3D" id="2.10.25.10">
    <property type="entry name" value="Laminin"/>
    <property type="match status" value="3"/>
</dbReference>
<dbReference type="EMBL" id="CAIIXF020000010">
    <property type="protein sequence ID" value="CAH1796298.1"/>
    <property type="molecule type" value="Genomic_DNA"/>
</dbReference>
<dbReference type="PANTHER" id="PTHR24050">
    <property type="entry name" value="PA14 DOMAIN-CONTAINING PROTEIN"/>
    <property type="match status" value="1"/>
</dbReference>
<keyword evidence="2" id="KW-0732">Signal</keyword>
<dbReference type="PROSITE" id="PS01186">
    <property type="entry name" value="EGF_2"/>
    <property type="match status" value="2"/>
</dbReference>
<dbReference type="FunFam" id="2.10.25.10:FF:000038">
    <property type="entry name" value="Fibrillin 2"/>
    <property type="match status" value="1"/>
</dbReference>
<dbReference type="CDD" id="cd00054">
    <property type="entry name" value="EGF_CA"/>
    <property type="match status" value="1"/>
</dbReference>
<dbReference type="InterPro" id="IPR024731">
    <property type="entry name" value="NELL2-like_EGF"/>
</dbReference>
<feature type="non-terminal residue" evidence="6">
    <location>
        <position position="1"/>
    </location>
</feature>
<dbReference type="Pfam" id="PF07645">
    <property type="entry name" value="EGF_CA"/>
    <property type="match status" value="1"/>
</dbReference>
<dbReference type="SUPFAM" id="SSF57184">
    <property type="entry name" value="Growth factor receptor domain"/>
    <property type="match status" value="1"/>
</dbReference>
<dbReference type="Proteomes" id="UP000749559">
    <property type="component" value="Unassembled WGS sequence"/>
</dbReference>
<keyword evidence="4" id="KW-1015">Disulfide bond</keyword>
<dbReference type="AlphaFoldDB" id="A0A8J1TWB1"/>
<gene>
    <name evidence="6" type="ORF">OFUS_LOCUS20724</name>
</gene>
<evidence type="ECO:0000256" key="4">
    <source>
        <dbReference type="ARBA" id="ARBA00023157"/>
    </source>
</evidence>
<sequence>CNPGYVGNGVTCENTNECLQGIFECPLYSTCVDNVGSYVCNCDTGFVEIANQCTDIDECSDNNLNNCDVDATCVNQVGSYLCYCNQGYLGDGNICSAINQCTDVVSPLTCDANAVCIHEFGGSVCQCNEGYTGDGIMC</sequence>
<organism evidence="6 7">
    <name type="scientific">Owenia fusiformis</name>
    <name type="common">Polychaete worm</name>
    <dbReference type="NCBI Taxonomy" id="6347"/>
    <lineage>
        <taxon>Eukaryota</taxon>
        <taxon>Metazoa</taxon>
        <taxon>Spiralia</taxon>
        <taxon>Lophotrochozoa</taxon>
        <taxon>Annelida</taxon>
        <taxon>Polychaeta</taxon>
        <taxon>Sedentaria</taxon>
        <taxon>Canalipalpata</taxon>
        <taxon>Sabellida</taxon>
        <taxon>Oweniida</taxon>
        <taxon>Oweniidae</taxon>
        <taxon>Owenia</taxon>
    </lineage>
</organism>
<dbReference type="InterPro" id="IPR018097">
    <property type="entry name" value="EGF_Ca-bd_CS"/>
</dbReference>
<dbReference type="PROSITE" id="PS50026">
    <property type="entry name" value="EGF_3"/>
    <property type="match status" value="2"/>
</dbReference>
<dbReference type="InterPro" id="IPR052235">
    <property type="entry name" value="Nephronectin_domain"/>
</dbReference>
<proteinExistence type="predicted"/>
<evidence type="ECO:0000256" key="5">
    <source>
        <dbReference type="PROSITE-ProRule" id="PRU00076"/>
    </source>
</evidence>
<comment type="caution">
    <text evidence="6">The sequence shown here is derived from an EMBL/GenBank/DDBJ whole genome shotgun (WGS) entry which is preliminary data.</text>
</comment>
<protein>
    <submittedName>
        <fullName evidence="6">Uncharacterized protein</fullName>
    </submittedName>
</protein>
<dbReference type="SMART" id="SM00179">
    <property type="entry name" value="EGF_CA"/>
    <property type="match status" value="2"/>
</dbReference>
<accession>A0A8J1TWB1</accession>
<dbReference type="InterPro" id="IPR009030">
    <property type="entry name" value="Growth_fac_rcpt_cys_sf"/>
</dbReference>
<evidence type="ECO:0000256" key="1">
    <source>
        <dbReference type="ARBA" id="ARBA00022536"/>
    </source>
</evidence>
<evidence type="ECO:0000313" key="6">
    <source>
        <dbReference type="EMBL" id="CAH1796298.1"/>
    </source>
</evidence>
<dbReference type="InterPro" id="IPR001881">
    <property type="entry name" value="EGF-like_Ca-bd_dom"/>
</dbReference>
<evidence type="ECO:0000256" key="2">
    <source>
        <dbReference type="ARBA" id="ARBA00022729"/>
    </source>
</evidence>
<dbReference type="InterPro" id="IPR000742">
    <property type="entry name" value="EGF"/>
</dbReference>
<dbReference type="PROSITE" id="PS01187">
    <property type="entry name" value="EGF_CA"/>
    <property type="match status" value="1"/>
</dbReference>
<keyword evidence="7" id="KW-1185">Reference proteome</keyword>
<evidence type="ECO:0000256" key="3">
    <source>
        <dbReference type="ARBA" id="ARBA00022737"/>
    </source>
</evidence>
<evidence type="ECO:0000313" key="7">
    <source>
        <dbReference type="Proteomes" id="UP000749559"/>
    </source>
</evidence>
<reference evidence="6" key="1">
    <citation type="submission" date="2022-03" db="EMBL/GenBank/DDBJ databases">
        <authorList>
            <person name="Martin C."/>
        </authorList>
    </citation>
    <scope>NUCLEOTIDE SEQUENCE</scope>
</reference>
<dbReference type="Pfam" id="PF12947">
    <property type="entry name" value="EGF_3"/>
    <property type="match status" value="2"/>
</dbReference>
<dbReference type="GO" id="GO:0005509">
    <property type="term" value="F:calcium ion binding"/>
    <property type="evidence" value="ECO:0007669"/>
    <property type="project" value="InterPro"/>
</dbReference>
<feature type="non-terminal residue" evidence="6">
    <location>
        <position position="138"/>
    </location>
</feature>
<dbReference type="InterPro" id="IPR000152">
    <property type="entry name" value="EGF-type_Asp/Asn_hydroxyl_site"/>
</dbReference>
<keyword evidence="3" id="KW-0677">Repeat</keyword>
<dbReference type="SMART" id="SM00181">
    <property type="entry name" value="EGF"/>
    <property type="match status" value="3"/>
</dbReference>
<dbReference type="InterPro" id="IPR049883">
    <property type="entry name" value="NOTCH1_EGF-like"/>
</dbReference>
<dbReference type="PROSITE" id="PS00010">
    <property type="entry name" value="ASX_HYDROXYL"/>
    <property type="match status" value="2"/>
</dbReference>
<name>A0A8J1TWB1_OWEFU</name>
<dbReference type="OrthoDB" id="41109at2759"/>
<keyword evidence="1 5" id="KW-0245">EGF-like domain</keyword>
<comment type="caution">
    <text evidence="5">Lacks conserved residue(s) required for the propagation of feature annotation.</text>
</comment>